<dbReference type="InterPro" id="IPR037143">
    <property type="entry name" value="4-PPantetheinyl_Trfase_dom_sf"/>
</dbReference>
<dbReference type="Gene3D" id="3.90.470.20">
    <property type="entry name" value="4'-phosphopantetheinyl transferase domain"/>
    <property type="match status" value="1"/>
</dbReference>
<dbReference type="Pfam" id="PF01648">
    <property type="entry name" value="ACPS"/>
    <property type="match status" value="1"/>
</dbReference>
<dbReference type="EMBL" id="BBLG01000001">
    <property type="protein sequence ID" value="GAK74567.1"/>
    <property type="molecule type" value="Genomic_DNA"/>
</dbReference>
<dbReference type="AlphaFoldDB" id="A0A081D6M1"/>
<evidence type="ECO:0000259" key="2">
    <source>
        <dbReference type="Pfam" id="PF01648"/>
    </source>
</evidence>
<sequence>MPLYKTLTNRENTTVYVWKITESEAWLRTGLELSENSINRLFTMSSELHRRGFLSIRHLLREAGYTDQNLYYNVDGKPHLDDGMNISITHSYEFTAIIISNELVGIDIEKLRDKIKRIAPKFIGYEDEFVTELEDAIEPLTVIWGAKESMYKLYGTKGLGFKAHCFVEPFEMDLNHTISRIVYNGDNFKYDVYFQRLENFMMAYILPAHNA</sequence>
<feature type="domain" description="4'-phosphopantetheinyl transferase" evidence="2">
    <location>
        <begin position="104"/>
        <end position="199"/>
    </location>
</feature>
<comment type="caution">
    <text evidence="3">The sequence shown here is derived from an EMBL/GenBank/DDBJ whole genome shotgun (WGS) entry which is preliminary data.</text>
</comment>
<protein>
    <submittedName>
        <fullName evidence="3">Siderophore (Surfactin) biosynthesis regulatoryprotein</fullName>
    </submittedName>
</protein>
<gene>
    <name evidence="3" type="ORF">JCM19296_145</name>
</gene>
<dbReference type="SUPFAM" id="SSF56214">
    <property type="entry name" value="4'-phosphopantetheinyl transferase"/>
    <property type="match status" value="2"/>
</dbReference>
<evidence type="ECO:0000313" key="4">
    <source>
        <dbReference type="Proteomes" id="UP000028980"/>
    </source>
</evidence>
<dbReference type="GO" id="GO:0008897">
    <property type="term" value="F:holo-[acyl-carrier-protein] synthase activity"/>
    <property type="evidence" value="ECO:0007669"/>
    <property type="project" value="InterPro"/>
</dbReference>
<proteinExistence type="predicted"/>
<evidence type="ECO:0000256" key="1">
    <source>
        <dbReference type="ARBA" id="ARBA00022679"/>
    </source>
</evidence>
<keyword evidence="1" id="KW-0808">Transferase</keyword>
<organism evidence="3 4">
    <name type="scientific">Nonlabens ulvanivorans</name>
    <name type="common">Persicivirga ulvanivorans</name>
    <dbReference type="NCBI Taxonomy" id="906888"/>
    <lineage>
        <taxon>Bacteria</taxon>
        <taxon>Pseudomonadati</taxon>
        <taxon>Bacteroidota</taxon>
        <taxon>Flavobacteriia</taxon>
        <taxon>Flavobacteriales</taxon>
        <taxon>Flavobacteriaceae</taxon>
        <taxon>Nonlabens</taxon>
    </lineage>
</organism>
<dbReference type="Proteomes" id="UP000028980">
    <property type="component" value="Unassembled WGS sequence"/>
</dbReference>
<evidence type="ECO:0000313" key="3">
    <source>
        <dbReference type="EMBL" id="GAK74567.1"/>
    </source>
</evidence>
<dbReference type="GO" id="GO:0000287">
    <property type="term" value="F:magnesium ion binding"/>
    <property type="evidence" value="ECO:0007669"/>
    <property type="project" value="InterPro"/>
</dbReference>
<reference evidence="3 4" key="1">
    <citation type="journal article" date="2014" name="Genome Announc.">
        <title>Draft Genome Sequences of Marine Flavobacterium Nonlabens Strains NR17, NR24, NR27, NR32, NR33, and Ara13.</title>
        <authorList>
            <person name="Nakanishi M."/>
            <person name="Meirelles P."/>
            <person name="Suzuki R."/>
            <person name="Takatani N."/>
            <person name="Mino S."/>
            <person name="Suda W."/>
            <person name="Oshima K."/>
            <person name="Hattori M."/>
            <person name="Ohkuma M."/>
            <person name="Hosokawa M."/>
            <person name="Miyashita K."/>
            <person name="Thompson F.L."/>
            <person name="Niwa A."/>
            <person name="Sawabe T."/>
            <person name="Sawabe T."/>
        </authorList>
    </citation>
    <scope>NUCLEOTIDE SEQUENCE [LARGE SCALE GENOMIC DNA]</scope>
    <source>
        <strain evidence="4">JCM19296</strain>
    </source>
</reference>
<dbReference type="InterPro" id="IPR008278">
    <property type="entry name" value="4-PPantetheinyl_Trfase_dom"/>
</dbReference>
<name>A0A081D6M1_NONUL</name>
<accession>A0A081D6M1</accession>